<dbReference type="InterPro" id="IPR012337">
    <property type="entry name" value="RNaseH-like_sf"/>
</dbReference>
<dbReference type="InterPro" id="IPR000477">
    <property type="entry name" value="RT_dom"/>
</dbReference>
<dbReference type="CDD" id="cd09274">
    <property type="entry name" value="RNase_HI_RT_Ty3"/>
    <property type="match status" value="1"/>
</dbReference>
<dbReference type="Gene3D" id="3.30.70.270">
    <property type="match status" value="2"/>
</dbReference>
<keyword evidence="2" id="KW-0808">Transferase</keyword>
<dbReference type="InterPro" id="IPR036397">
    <property type="entry name" value="RNaseH_sf"/>
</dbReference>
<dbReference type="PANTHER" id="PTHR37984:SF5">
    <property type="entry name" value="PROTEIN NYNRIN-LIKE"/>
    <property type="match status" value="1"/>
</dbReference>
<keyword evidence="6" id="KW-0378">Hydrolase</keyword>
<dbReference type="Gene3D" id="3.10.10.10">
    <property type="entry name" value="HIV Type 1 Reverse Transcriptase, subunit A, domain 1"/>
    <property type="match status" value="1"/>
</dbReference>
<feature type="compositionally biased region" description="Pro residues" evidence="8">
    <location>
        <begin position="37"/>
        <end position="50"/>
    </location>
</feature>
<sequence>MFSPPGGDRPGSVPPANGLQQHPAVPNHQPGVSFQPQQPPSVPVINPPPFLQTSGSQAGSYVPQQQQQNVSSVDPVTLQLFQQMQQQINLQFQQQQAFLTQQLDVFRTAMSAIQVSVPTNPEQILDSLASNIREFRYEPDHNVTFGGWFVRYEDLFAKDAVRLDDEAKVRLLLRKLGPSEHERYTSYILPKSPNAIRFDDTVSKLKSLFGTPESVISRRYRCLQVKKQVTEDYKTFACRVNKLCVEFELGKLSEDQFKCLMFVCGLKAESDAEIRTRLLSRIEERDDVTLEQISDECQRLLNIKHDTAMIETASSSAGVQAVQKQYGKRNFRSGKGSPQSRSNHPKSAGPATPCWNCGAMHYSRDCPFQKNRCKECGQTGHKDGYCSSAKKIKSPSKRYTGRQANTRSVQVKNIRKRRRFVKAEVNGRQVSLQLDTASDISIISEQTWQKIGQPASTPATVQAATASGKPLKLQFQCCCEVAIKGKKRTGRFFVVKQQLNLLGLDLIDAFNLGSVPMYQFCNQVRSSPTSVSSLKAAFPGVFSDAPGLCTKAKVKFTLKEGKSPVFRPKRPVAYAMYSTVDAELDRLEKANIITPVDFSEWAAPIVVVRKASGAVRICGDYSTGLNDALQPHQYPLPLPEDIFAKLANCKVFSQIDLSDAFLQVEMDESCREMLTINTHRGLYRYNRLPPGVKAAPGAFQQLVDTMLAGLECTSGYLDDVLVGGVDEADHQRNLEAVLRRLQEFGFTIKAEKCSFGQKQIKYVGHLIDEQGLRPDPAKIEAICNMPAPTNVTEVRSFLGAINYYGKFVPSMRKLRYPLDELLKADRKFAWTAECEKSFTTFKQVLQSDLLLTHYNPQLPIVVSADASSVGVGATISHKFPDGSLKVVQHASRALTAAEQAYSQPDREGLAIIFAVTKFHKMLFGRHFTLQTDHAPLLRIFGSKKGIPVYTANRLQRWALQLLLYDFDIVYVNTEKFGNADVLSRLINQHVKPEEDFVVASVITENDVRSIALDAVDALPLHFRAIQQATRSDPVLSKVYRYIQQGWPNSKTAIQDREVQRFFDRSDSLSTVQGCVMFAERLVIPSSFRMRCLHHLHRGHPGIQRMKAIARSYVYWPSIDSDIAAHVSGCHSCAAAAKSPPKSAPLSWPKSTHPWQRVHIDYAGPIEGEYFLLSIDSHSKWVEIVRTKSITASTTIGILRSLFARLGMPETLVSDNGTQFTSAEFAQFCLESGINHVTTAPFHPQSNGQAERFVDTFKRAIKKIREGRGAIQEALDTFLMTYRSSPNPSAPEGKSPSEVMFGRKIRTSLDLLRPPTTVQPSDDHQAARLFGKGDLVYAKVHSNNSWRWAPAVVLERIGNVMFNVWVEDRRMLRSHINQLRSRAGAGNTPNPSTIPSKAGKHQLPLDILLQAWNLRQPSQHQSTSASPPRSPLPTSAPSIPVAQMPSTLTAPSEHSTPLQATPAQPSLVWVSPATTETRGSSSVSVSTSRFPSSSATSSAEFMSATETETSGPLPRRSSRQRRPPIRFDPYQLY</sequence>
<dbReference type="Gene3D" id="3.30.420.10">
    <property type="entry name" value="Ribonuclease H-like superfamily/Ribonuclease H"/>
    <property type="match status" value="1"/>
</dbReference>
<dbReference type="EC" id="2.7.7.49" evidence="1"/>
<feature type="domain" description="Peptidase A2" evidence="9">
    <location>
        <begin position="430"/>
        <end position="506"/>
    </location>
</feature>
<dbReference type="InterPro" id="IPR001995">
    <property type="entry name" value="Peptidase_A2_cat"/>
</dbReference>
<organism evidence="12 13">
    <name type="scientific">Aedes albopictus</name>
    <name type="common">Asian tiger mosquito</name>
    <name type="synonym">Stegomyia albopicta</name>
    <dbReference type="NCBI Taxonomy" id="7160"/>
    <lineage>
        <taxon>Eukaryota</taxon>
        <taxon>Metazoa</taxon>
        <taxon>Ecdysozoa</taxon>
        <taxon>Arthropoda</taxon>
        <taxon>Hexapoda</taxon>
        <taxon>Insecta</taxon>
        <taxon>Pterygota</taxon>
        <taxon>Neoptera</taxon>
        <taxon>Endopterygota</taxon>
        <taxon>Diptera</taxon>
        <taxon>Nematocera</taxon>
        <taxon>Culicoidea</taxon>
        <taxon>Culicidae</taxon>
        <taxon>Culicinae</taxon>
        <taxon>Aedini</taxon>
        <taxon>Aedes</taxon>
        <taxon>Stegomyia</taxon>
    </lineage>
</organism>
<evidence type="ECO:0000259" key="9">
    <source>
        <dbReference type="PROSITE" id="PS50175"/>
    </source>
</evidence>
<dbReference type="Pfam" id="PF00078">
    <property type="entry name" value="RVT_1"/>
    <property type="match status" value="1"/>
</dbReference>
<evidence type="ECO:0000256" key="3">
    <source>
        <dbReference type="ARBA" id="ARBA00022695"/>
    </source>
</evidence>
<dbReference type="RefSeq" id="XP_062702754.1">
    <property type="nucleotide sequence ID" value="XM_062846770.1"/>
</dbReference>
<dbReference type="InterPro" id="IPR043502">
    <property type="entry name" value="DNA/RNA_pol_sf"/>
</dbReference>
<proteinExistence type="predicted"/>
<feature type="region of interest" description="Disordered" evidence="8">
    <location>
        <begin position="328"/>
        <end position="350"/>
    </location>
</feature>
<dbReference type="InterPro" id="IPR021109">
    <property type="entry name" value="Peptidase_aspartic_dom_sf"/>
</dbReference>
<evidence type="ECO:0000256" key="6">
    <source>
        <dbReference type="ARBA" id="ARBA00022801"/>
    </source>
</evidence>
<keyword evidence="13" id="KW-1185">Reference proteome</keyword>
<dbReference type="EnsemblMetazoa" id="AALFPA23_020564.R30369">
    <property type="protein sequence ID" value="AALFPA23_020564.P30369"/>
    <property type="gene ID" value="AALFPA23_020564"/>
</dbReference>
<keyword evidence="5" id="KW-0255">Endonuclease</keyword>
<dbReference type="InterPro" id="IPR041577">
    <property type="entry name" value="RT_RNaseH_2"/>
</dbReference>
<evidence type="ECO:0000256" key="1">
    <source>
        <dbReference type="ARBA" id="ARBA00012493"/>
    </source>
</evidence>
<dbReference type="Gene3D" id="2.40.70.10">
    <property type="entry name" value="Acid Proteases"/>
    <property type="match status" value="1"/>
</dbReference>
<feature type="domain" description="Reverse transcriptase" evidence="10">
    <location>
        <begin position="589"/>
        <end position="767"/>
    </location>
</feature>
<feature type="compositionally biased region" description="Low complexity" evidence="8">
    <location>
        <begin position="1473"/>
        <end position="1514"/>
    </location>
</feature>
<dbReference type="PROSITE" id="PS50878">
    <property type="entry name" value="RT_POL"/>
    <property type="match status" value="1"/>
</dbReference>
<feature type="compositionally biased region" description="Polar residues" evidence="8">
    <location>
        <begin position="1415"/>
        <end position="1436"/>
    </location>
</feature>
<dbReference type="InterPro" id="IPR001584">
    <property type="entry name" value="Integrase_cat-core"/>
</dbReference>
<dbReference type="InterPro" id="IPR043128">
    <property type="entry name" value="Rev_trsase/Diguanyl_cyclase"/>
</dbReference>
<dbReference type="CDD" id="cd01647">
    <property type="entry name" value="RT_LTR"/>
    <property type="match status" value="1"/>
</dbReference>
<dbReference type="InterPro" id="IPR055510">
    <property type="entry name" value="DUF7083"/>
</dbReference>
<evidence type="ECO:0000256" key="5">
    <source>
        <dbReference type="ARBA" id="ARBA00022759"/>
    </source>
</evidence>
<dbReference type="Pfam" id="PF00665">
    <property type="entry name" value="rve"/>
    <property type="match status" value="1"/>
</dbReference>
<reference evidence="13" key="1">
    <citation type="journal article" date="2015" name="Proc. Natl. Acad. Sci. U.S.A.">
        <title>Genome sequence of the Asian Tiger mosquito, Aedes albopictus, reveals insights into its biology, genetics, and evolution.</title>
        <authorList>
            <person name="Chen X.G."/>
            <person name="Jiang X."/>
            <person name="Gu J."/>
            <person name="Xu M."/>
            <person name="Wu Y."/>
            <person name="Deng Y."/>
            <person name="Zhang C."/>
            <person name="Bonizzoni M."/>
            <person name="Dermauw W."/>
            <person name="Vontas J."/>
            <person name="Armbruster P."/>
            <person name="Huang X."/>
            <person name="Yang Y."/>
            <person name="Zhang H."/>
            <person name="He W."/>
            <person name="Peng H."/>
            <person name="Liu Y."/>
            <person name="Wu K."/>
            <person name="Chen J."/>
            <person name="Lirakis M."/>
            <person name="Topalis P."/>
            <person name="Van Leeuwen T."/>
            <person name="Hall A.B."/>
            <person name="Jiang X."/>
            <person name="Thorpe C."/>
            <person name="Mueller R.L."/>
            <person name="Sun C."/>
            <person name="Waterhouse R.M."/>
            <person name="Yan G."/>
            <person name="Tu Z.J."/>
            <person name="Fang X."/>
            <person name="James A.A."/>
        </authorList>
    </citation>
    <scope>NUCLEOTIDE SEQUENCE [LARGE SCALE GENOMIC DNA]</scope>
    <source>
        <strain evidence="13">Foshan</strain>
    </source>
</reference>
<keyword evidence="3" id="KW-0548">Nucleotidyltransferase</keyword>
<dbReference type="InterPro" id="IPR050951">
    <property type="entry name" value="Retrovirus_Pol_polyprotein"/>
</dbReference>
<dbReference type="Pfam" id="PF23309">
    <property type="entry name" value="DUF7083"/>
    <property type="match status" value="1"/>
</dbReference>
<evidence type="ECO:0000313" key="13">
    <source>
        <dbReference type="Proteomes" id="UP000069940"/>
    </source>
</evidence>
<evidence type="ECO:0000259" key="11">
    <source>
        <dbReference type="PROSITE" id="PS50994"/>
    </source>
</evidence>
<name>A0ABM1ZQ15_AEDAL</name>
<dbReference type="Gene3D" id="1.10.340.70">
    <property type="match status" value="1"/>
</dbReference>
<feature type="domain" description="Integrase catalytic" evidence="11">
    <location>
        <begin position="1149"/>
        <end position="1303"/>
    </location>
</feature>
<evidence type="ECO:0000256" key="2">
    <source>
        <dbReference type="ARBA" id="ARBA00022679"/>
    </source>
</evidence>
<feature type="region of interest" description="Disordered" evidence="8">
    <location>
        <begin position="1379"/>
        <end position="1398"/>
    </location>
</feature>
<evidence type="ECO:0000256" key="8">
    <source>
        <dbReference type="SAM" id="MobiDB-lite"/>
    </source>
</evidence>
<dbReference type="Pfam" id="PF17921">
    <property type="entry name" value="Integrase_H2C2"/>
    <property type="match status" value="1"/>
</dbReference>
<dbReference type="GeneID" id="134285625"/>
<dbReference type="PROSITE" id="PS50175">
    <property type="entry name" value="ASP_PROT_RETROV"/>
    <property type="match status" value="1"/>
</dbReference>
<evidence type="ECO:0000256" key="4">
    <source>
        <dbReference type="ARBA" id="ARBA00022722"/>
    </source>
</evidence>
<dbReference type="SUPFAM" id="SSF50630">
    <property type="entry name" value="Acid proteases"/>
    <property type="match status" value="1"/>
</dbReference>
<evidence type="ECO:0000256" key="7">
    <source>
        <dbReference type="ARBA" id="ARBA00023268"/>
    </source>
</evidence>
<accession>A0ABM1ZQ15</accession>
<dbReference type="Pfam" id="PF13650">
    <property type="entry name" value="Asp_protease_2"/>
    <property type="match status" value="1"/>
</dbReference>
<feature type="region of interest" description="Disordered" evidence="8">
    <location>
        <begin position="1"/>
        <end position="68"/>
    </location>
</feature>
<evidence type="ECO:0000259" key="10">
    <source>
        <dbReference type="PROSITE" id="PS50878"/>
    </source>
</evidence>
<dbReference type="Pfam" id="PF17919">
    <property type="entry name" value="RT_RNaseH_2"/>
    <property type="match status" value="1"/>
</dbReference>
<dbReference type="PROSITE" id="PS50994">
    <property type="entry name" value="INTEGRASE"/>
    <property type="match status" value="1"/>
</dbReference>
<feature type="region of interest" description="Disordered" evidence="8">
    <location>
        <begin position="1415"/>
        <end position="1532"/>
    </location>
</feature>
<reference evidence="12" key="2">
    <citation type="submission" date="2025-05" db="UniProtKB">
        <authorList>
            <consortium name="EnsemblMetazoa"/>
        </authorList>
    </citation>
    <scope>IDENTIFICATION</scope>
    <source>
        <strain evidence="12">Foshan</strain>
    </source>
</reference>
<keyword evidence="4" id="KW-0540">Nuclease</keyword>
<keyword evidence="7" id="KW-0511">Multifunctional enzyme</keyword>
<feature type="compositionally biased region" description="Polar residues" evidence="8">
    <location>
        <begin position="1443"/>
        <end position="1463"/>
    </location>
</feature>
<dbReference type="SUPFAM" id="SSF53098">
    <property type="entry name" value="Ribonuclease H-like"/>
    <property type="match status" value="1"/>
</dbReference>
<dbReference type="SUPFAM" id="SSF56672">
    <property type="entry name" value="DNA/RNA polymerases"/>
    <property type="match status" value="1"/>
</dbReference>
<evidence type="ECO:0000313" key="12">
    <source>
        <dbReference type="EnsemblMetazoa" id="AALFPA23_020564.P30369"/>
    </source>
</evidence>
<dbReference type="InterPro" id="IPR041588">
    <property type="entry name" value="Integrase_H2C2"/>
</dbReference>
<protein>
    <recommendedName>
        <fullName evidence="1">RNA-directed DNA polymerase</fullName>
        <ecNumber evidence="1">2.7.7.49</ecNumber>
    </recommendedName>
</protein>
<dbReference type="Proteomes" id="UP000069940">
    <property type="component" value="Unassembled WGS sequence"/>
</dbReference>
<feature type="compositionally biased region" description="Polar residues" evidence="8">
    <location>
        <begin position="51"/>
        <end position="68"/>
    </location>
</feature>
<dbReference type="PANTHER" id="PTHR37984">
    <property type="entry name" value="PROTEIN CBG26694"/>
    <property type="match status" value="1"/>
</dbReference>